<dbReference type="SUPFAM" id="SSF69318">
    <property type="entry name" value="Integrin alpha N-terminal domain"/>
    <property type="match status" value="1"/>
</dbReference>
<keyword evidence="2" id="KW-1185">Reference proteome</keyword>
<dbReference type="PANTHER" id="PTHR41775:SF1">
    <property type="entry name" value="PEPTIDASE M6-LIKE DOMAIN-CONTAINING PROTEIN"/>
    <property type="match status" value="1"/>
</dbReference>
<evidence type="ECO:0000313" key="2">
    <source>
        <dbReference type="Proteomes" id="UP000243065"/>
    </source>
</evidence>
<proteinExistence type="predicted"/>
<organism evidence="1 2">
    <name type="scientific">Kryptobacter tengchongensis</name>
    <dbReference type="NCBI Taxonomy" id="1643429"/>
    <lineage>
        <taxon>Bacteria</taxon>
        <taxon>Pseudomonadati</taxon>
        <taxon>Candidatus Kryptoniota</taxon>
        <taxon>Candidatus Kryptobacter</taxon>
    </lineage>
</organism>
<reference evidence="1 2" key="1">
    <citation type="submission" date="2015-11" db="EMBL/GenBank/DDBJ databases">
        <authorList>
            <person name="Varghese N."/>
        </authorList>
    </citation>
    <scope>NUCLEOTIDE SEQUENCE [LARGE SCALE GENOMIC DNA]</scope>
    <source>
        <strain evidence="1 2">JGI-24</strain>
    </source>
</reference>
<dbReference type="RefSeq" id="WP_072150833.1">
    <property type="nucleotide sequence ID" value="NZ_CZVU01000096.1"/>
</dbReference>
<accession>A0A656DBV2</accession>
<dbReference type="GO" id="GO:0008237">
    <property type="term" value="F:metallopeptidase activity"/>
    <property type="evidence" value="ECO:0007669"/>
    <property type="project" value="UniProtKB-KW"/>
</dbReference>
<gene>
    <name evidence="1" type="ORF">JGI24_01532</name>
</gene>
<dbReference type="EMBL" id="CZVU01000096">
    <property type="protein sequence ID" value="CUT04637.1"/>
    <property type="molecule type" value="Genomic_DNA"/>
</dbReference>
<dbReference type="OrthoDB" id="9813478at2"/>
<dbReference type="PANTHER" id="PTHR41775">
    <property type="entry name" value="SECRETED PROTEIN-RELATED"/>
    <property type="match status" value="1"/>
</dbReference>
<dbReference type="InterPro" id="IPR028994">
    <property type="entry name" value="Integrin_alpha_N"/>
</dbReference>
<protein>
    <submittedName>
        <fullName evidence="1">M6 family metalloprotease domain-containing protein</fullName>
    </submittedName>
</protein>
<keyword evidence="1" id="KW-0378">Hydrolase</keyword>
<dbReference type="AlphaFoldDB" id="A0A656DBV2"/>
<keyword evidence="1" id="KW-0482">Metalloprotease</keyword>
<dbReference type="Proteomes" id="UP000243065">
    <property type="component" value="Unassembled WGS sequence"/>
</dbReference>
<evidence type="ECO:0000313" key="1">
    <source>
        <dbReference type="EMBL" id="CUT04637.1"/>
    </source>
</evidence>
<sequence>MRIIYIFLIFLLALTVDIFSQGQQVYKVLAVMVDFQEDNDPLTTGNGKFNLNFQSKKIIDPPPHDKKYFEAHLQFLKNYFSKFSIEIEYEIIDSIFTLSKPMRHYSPPQDSGLERILMLVYETWTNVKNSSIRTNYQLSEYDCYIIFHAGVGRDINLSAEYGYNPTPFDIPSLFVNHDSINSFLRKNGITENFEVKNSIILPETESRYIQSITGEALLQIGLNGLLVSNFASFLGLPDLFDTKTGRSRIGRFGLMDGPGIFSYRGILPPEPSAWEKIKLGICQPVEVKVFKDTTISISAFQVNKNNAIFKIPISAKEYFLIENRNRDVFNDGVRLKFYWRDSTGERIIERVFTKDEIGFNYFDIDSVYGVLIDVDEPDWALPGSGILIWYIDENVVDEKLKINSINNDVKRLGVKLIEADGPQVIYGDEIGWVFDMWFLGNSSPVYKNEFSVNSYPWNPTNNLSNFNVKIYNFSSPSPVMTFKVGTSDSTVLPAPAFPKRIFGITERSFVTIGSIDNDPKNEIVLNSSSGIFAFNPSGTSLTLNEQGYYSNIKSDFACAIFDVDGDGIGDVIGVDDKKVYAFKTWDSNLDGFVDSIWVYENEKPISTPPAIFQNKILFGDSAGNIVFLIKMEV</sequence>
<name>A0A656DBV2_KRYT1</name>
<keyword evidence="1" id="KW-0645">Protease</keyword>
<dbReference type="GO" id="GO:0006508">
    <property type="term" value="P:proteolysis"/>
    <property type="evidence" value="ECO:0007669"/>
    <property type="project" value="UniProtKB-KW"/>
</dbReference>